<accession>A0AAD6HD97</accession>
<feature type="compositionally biased region" description="Low complexity" evidence="1">
    <location>
        <begin position="942"/>
        <end position="961"/>
    </location>
</feature>
<dbReference type="PANTHER" id="PTHR12239">
    <property type="entry name" value="PROTEIN CBG20215-RELATED"/>
    <property type="match status" value="1"/>
</dbReference>
<feature type="compositionally biased region" description="Low complexity" evidence="1">
    <location>
        <begin position="471"/>
        <end position="482"/>
    </location>
</feature>
<feature type="compositionally biased region" description="Low complexity" evidence="1">
    <location>
        <begin position="99"/>
        <end position="112"/>
    </location>
</feature>
<dbReference type="EMBL" id="JAQJAN010000019">
    <property type="protein sequence ID" value="KAJ5709351.1"/>
    <property type="molecule type" value="Genomic_DNA"/>
</dbReference>
<feature type="region of interest" description="Disordered" evidence="1">
    <location>
        <begin position="71"/>
        <end position="149"/>
    </location>
</feature>
<feature type="compositionally biased region" description="Acidic residues" evidence="1">
    <location>
        <begin position="888"/>
        <end position="914"/>
    </location>
</feature>
<feature type="compositionally biased region" description="Low complexity" evidence="1">
    <location>
        <begin position="619"/>
        <end position="630"/>
    </location>
</feature>
<protein>
    <recommendedName>
        <fullName evidence="4">Inner centromere protein ARK-binding domain-containing protein</fullName>
    </recommendedName>
</protein>
<feature type="region of interest" description="Disordered" evidence="1">
    <location>
        <begin position="572"/>
        <end position="646"/>
    </location>
</feature>
<feature type="compositionally biased region" description="Polar residues" evidence="1">
    <location>
        <begin position="316"/>
        <end position="336"/>
    </location>
</feature>
<feature type="compositionally biased region" description="Low complexity" evidence="1">
    <location>
        <begin position="520"/>
        <end position="535"/>
    </location>
</feature>
<name>A0AAD6HD97_9EURO</name>
<feature type="region of interest" description="Disordered" evidence="1">
    <location>
        <begin position="812"/>
        <end position="843"/>
    </location>
</feature>
<evidence type="ECO:0008006" key="4">
    <source>
        <dbReference type="Google" id="ProtNLM"/>
    </source>
</evidence>
<feature type="compositionally biased region" description="Polar residues" evidence="1">
    <location>
        <begin position="483"/>
        <end position="505"/>
    </location>
</feature>
<evidence type="ECO:0000313" key="3">
    <source>
        <dbReference type="Proteomes" id="UP001215712"/>
    </source>
</evidence>
<feature type="region of interest" description="Disordered" evidence="1">
    <location>
        <begin position="856"/>
        <end position="975"/>
    </location>
</feature>
<keyword evidence="3" id="KW-1185">Reference proteome</keyword>
<feature type="compositionally biased region" description="Acidic residues" evidence="1">
    <location>
        <begin position="388"/>
        <end position="398"/>
    </location>
</feature>
<gene>
    <name evidence="2" type="ORF">N7493_010685</name>
</gene>
<feature type="compositionally biased region" description="Polar residues" evidence="1">
    <location>
        <begin position="572"/>
        <end position="585"/>
    </location>
</feature>
<feature type="compositionally biased region" description="Acidic residues" evidence="1">
    <location>
        <begin position="966"/>
        <end position="975"/>
    </location>
</feature>
<feature type="compositionally biased region" description="Basic and acidic residues" evidence="1">
    <location>
        <begin position="178"/>
        <end position="297"/>
    </location>
</feature>
<comment type="caution">
    <text evidence="2">The sequence shown here is derived from an EMBL/GenBank/DDBJ whole genome shotgun (WGS) entry which is preliminary data.</text>
</comment>
<feature type="compositionally biased region" description="Polar residues" evidence="1">
    <location>
        <begin position="597"/>
        <end position="613"/>
    </location>
</feature>
<feature type="compositionally biased region" description="Low complexity" evidence="1">
    <location>
        <begin position="80"/>
        <end position="92"/>
    </location>
</feature>
<reference evidence="2" key="1">
    <citation type="journal article" date="2023" name="IMA Fungus">
        <title>Comparative genomic study of the Penicillium genus elucidates a diverse pangenome and 15 lateral gene transfer events.</title>
        <authorList>
            <person name="Petersen C."/>
            <person name="Sorensen T."/>
            <person name="Nielsen M.R."/>
            <person name="Sondergaard T.E."/>
            <person name="Sorensen J.L."/>
            <person name="Fitzpatrick D.A."/>
            <person name="Frisvad J.C."/>
            <person name="Nielsen K.L."/>
        </authorList>
    </citation>
    <scope>NUCLEOTIDE SEQUENCE</scope>
    <source>
        <strain evidence="2">IBT 17514</strain>
    </source>
</reference>
<dbReference type="AlphaFoldDB" id="A0AAD6HD97"/>
<evidence type="ECO:0000256" key="1">
    <source>
        <dbReference type="SAM" id="MobiDB-lite"/>
    </source>
</evidence>
<dbReference type="PANTHER" id="PTHR12239:SF41">
    <property type="entry name" value="MEMBRANE ASSOCIATED PROTEIN, PUTATIVE-RELATED"/>
    <property type="match status" value="1"/>
</dbReference>
<dbReference type="Proteomes" id="UP001215712">
    <property type="component" value="Unassembled WGS sequence"/>
</dbReference>
<feature type="compositionally biased region" description="Polar residues" evidence="1">
    <location>
        <begin position="358"/>
        <end position="369"/>
    </location>
</feature>
<reference evidence="2" key="2">
    <citation type="submission" date="2023-01" db="EMBL/GenBank/DDBJ databases">
        <authorList>
            <person name="Petersen C."/>
        </authorList>
    </citation>
    <scope>NUCLEOTIDE SEQUENCE</scope>
    <source>
        <strain evidence="2">IBT 17514</strain>
    </source>
</reference>
<evidence type="ECO:0000313" key="2">
    <source>
        <dbReference type="EMBL" id="KAJ5709351.1"/>
    </source>
</evidence>
<dbReference type="InterPro" id="IPR052293">
    <property type="entry name" value="SRRP"/>
</dbReference>
<sequence length="1034" mass="115850">MVTTPQSHNVVAARPNPWKGMRRISNRDVVIPKDQQKLLDQLCWIPSRPNEPFPQGHLPPPLLEAWNNAIQQRHRRAEQSRAVSVRSVSPSQESDHESIASSSSKSIPWSVSPDRSPPSGVRGLPPSSPVLRPTSVRNPNRRVSDEDITFADSNGLAVASEPELSYNDIPRNLSTPGRRSEELRKAKEAEERKLQRLREEEREKQVIEHARLQRLEEEQKAKEAEEKRLQRLQEEETKKQAIEHARLQRLEEEKKAKEAEEKRLQLEEKKAKEAAEKKLQRLEEEKKARQAREERVRLKLATLGPPPDKKHKNNVESHGSQTTTSHKSPKILSSPQAGPLNRSPRRLSPSHGGEMNPPQLSQTNGTPAPNQEKGRKSSTSPINPVILIEEDDSDDESVMDTSVPFALGEPIPDPTQSSLVEEELTSSGPPLPGASNECIQVAVTPMVDSIRSHRDRIDKSPIQFERSDPDQGSSQGHKSSQSRVLNTYPFNNSHEEMQSSSTPDEPSQDRPIHVDVPLTQPQASSMASQSQSQPQDLLNQSQPDIVLDSSGPAQRHQDFSLAATQRSPLQVVLTSPHHSSQLSSNKKTRASAPGKHASNNPATSPEVALTQSAEDSRNEQSPSSSRGSQSMEQAQDTEPPMDPTANTQSAQLLARRQGFISSAGSKIQAPDVYRQFCSYYSSYSGDFDHFTLLCRKLHAFRQQGKLPRSFLWDDFIIMHLQSYPRYLDEHISQDSNSLSYEDYFLANFSSPFYKKRSLTAQGIEAVASQPIVEASRSSPCPIPSPRKLSPTNVSFTASLVDKFNDFHTQSFNATQDDLPPVIPEGLEAPTSSPEPIKLEGGESSLFDFMNTEISRLVPRREKRKPREVIRDPESEPATQSSPRPFIPEDTDIEMIEIPETDPEDNDQEEQDDDTLHETASVELGDESFVSSTRPHSREEEMPVQSAAVESAAVESAAIASPAPAPEDQESEDENENWFLSLRHLRPKRGVWSDGPTEFKRWAEGDQNMRIERERRGGTKIQLDEYGVIRRPVFR</sequence>
<organism evidence="2 3">
    <name type="scientific">Penicillium malachiteum</name>
    <dbReference type="NCBI Taxonomy" id="1324776"/>
    <lineage>
        <taxon>Eukaryota</taxon>
        <taxon>Fungi</taxon>
        <taxon>Dikarya</taxon>
        <taxon>Ascomycota</taxon>
        <taxon>Pezizomycotina</taxon>
        <taxon>Eurotiomycetes</taxon>
        <taxon>Eurotiomycetidae</taxon>
        <taxon>Eurotiales</taxon>
        <taxon>Aspergillaceae</taxon>
        <taxon>Penicillium</taxon>
    </lineage>
</organism>
<feature type="compositionally biased region" description="Basic and acidic residues" evidence="1">
    <location>
        <begin position="864"/>
        <end position="873"/>
    </location>
</feature>
<feature type="compositionally biased region" description="Basic and acidic residues" evidence="1">
    <location>
        <begin position="450"/>
        <end position="469"/>
    </location>
</feature>
<feature type="region of interest" description="Disordered" evidence="1">
    <location>
        <begin position="161"/>
        <end position="557"/>
    </location>
</feature>
<proteinExistence type="predicted"/>